<evidence type="ECO:0000256" key="3">
    <source>
        <dbReference type="ARBA" id="ARBA00022729"/>
    </source>
</evidence>
<comment type="similarity">
    <text evidence="1">Belongs to the tectonic family.</text>
</comment>
<feature type="domain" description="Tectonic-1-3" evidence="7">
    <location>
        <begin position="428"/>
        <end position="515"/>
    </location>
</feature>
<evidence type="ECO:0000256" key="6">
    <source>
        <dbReference type="SAM" id="SignalP"/>
    </source>
</evidence>
<sequence length="530" mass="55619">MAPEMVAPGALLLLMAAHCCTGAATGVTICTCDLSPGSCDINCCCDPDCASGDPTNVLSFCLPGSTKAERWTCLYNWLIFRNNTPYPSTLLGAAPAQLFCVSSADASVNYFVAPRRVDAENFAAVSGPFRGASFFPASATTSVFSAFYRAGDPVLTVSTSGVLGALRQPAALGNQGLCADGNPAKFLQNDVTSCVRALGSVAAACETDLSLSPSFYHQDTAVLRVPADATDQGAIRVPITSDVTETPVLRGDVCDNVVTQVIYTVLYNGTQGITDVSVSFTLSNVSAGSALLRQSFSVVYKPAASASQGPAQSRSGNPGYLVGRPVLSDIGHVSFITPVPCLYPSPAQCGTAPSPLFSAPRCTHGVIAPDSRSSPCCGLWWATLAAAATCNQGWGERSERLCDARERCGDLRRPPCRAYQLLLGGQAPGSLAMLGNVTAGQDGDRTTIIYQNCSLQGDCASACLIPTSLHMQILWARVGLQSNPQSQVVGARFVFRCQLVQCNDTSALQTWVTFTDLTRRGPNPRSRATS</sequence>
<evidence type="ECO:0008006" key="11">
    <source>
        <dbReference type="Google" id="ProtNLM"/>
    </source>
</evidence>
<dbReference type="InterPro" id="IPR040354">
    <property type="entry name" value="TCTN1-3"/>
</dbReference>
<evidence type="ECO:0000256" key="4">
    <source>
        <dbReference type="ARBA" id="ARBA00022794"/>
    </source>
</evidence>
<keyword evidence="4" id="KW-0970">Cilium biogenesis/degradation</keyword>
<dbReference type="EMBL" id="CAUEEQ010010138">
    <property type="protein sequence ID" value="CAJ0934182.1"/>
    <property type="molecule type" value="Genomic_DNA"/>
</dbReference>
<evidence type="ECO:0000256" key="2">
    <source>
        <dbReference type="ARBA" id="ARBA00011495"/>
    </source>
</evidence>
<feature type="domain" description="Tectonic-1-3" evidence="7">
    <location>
        <begin position="145"/>
        <end position="298"/>
    </location>
</feature>
<proteinExistence type="inferred from homology"/>
<gene>
    <name evidence="9" type="ORF">RIMI_LOCUS5817439</name>
</gene>
<reference evidence="9" key="1">
    <citation type="submission" date="2023-07" db="EMBL/GenBank/DDBJ databases">
        <authorList>
            <person name="Stuckert A."/>
        </authorList>
    </citation>
    <scope>NUCLEOTIDE SEQUENCE</scope>
</reference>
<dbReference type="Pfam" id="PF25752">
    <property type="entry name" value="DUF1619_N"/>
    <property type="match status" value="1"/>
</dbReference>
<dbReference type="Proteomes" id="UP001176940">
    <property type="component" value="Unassembled WGS sequence"/>
</dbReference>
<evidence type="ECO:0000259" key="7">
    <source>
        <dbReference type="Pfam" id="PF07773"/>
    </source>
</evidence>
<accession>A0ABN9L958</accession>
<evidence type="ECO:0000256" key="5">
    <source>
        <dbReference type="ARBA" id="ARBA00023180"/>
    </source>
</evidence>
<dbReference type="PANTHER" id="PTHR14611">
    <property type="entry name" value="TECTONIC FAMILY MEMBER"/>
    <property type="match status" value="1"/>
</dbReference>
<keyword evidence="5" id="KW-0325">Glycoprotein</keyword>
<protein>
    <recommendedName>
        <fullName evidence="11">Tectonic domain-containing protein</fullName>
    </recommendedName>
</protein>
<name>A0ABN9L958_9NEOB</name>
<comment type="subunit">
    <text evidence="2">Part of the tectonic-like complex (also named B9 complex).</text>
</comment>
<evidence type="ECO:0000313" key="9">
    <source>
        <dbReference type="EMBL" id="CAJ0934182.1"/>
    </source>
</evidence>
<feature type="signal peptide" evidence="6">
    <location>
        <begin position="1"/>
        <end position="26"/>
    </location>
</feature>
<dbReference type="InterPro" id="IPR011677">
    <property type="entry name" value="TCTN1-3_dom"/>
</dbReference>
<keyword evidence="10" id="KW-1185">Reference proteome</keyword>
<feature type="domain" description="Tectonic-1-3 N-terminal" evidence="8">
    <location>
        <begin position="27"/>
        <end position="122"/>
    </location>
</feature>
<dbReference type="Pfam" id="PF07773">
    <property type="entry name" value="TCTN_DUF1619"/>
    <property type="match status" value="2"/>
</dbReference>
<evidence type="ECO:0000256" key="1">
    <source>
        <dbReference type="ARBA" id="ARBA00007633"/>
    </source>
</evidence>
<dbReference type="PANTHER" id="PTHR14611:SF4">
    <property type="entry name" value="TECTONIC-3"/>
    <property type="match status" value="1"/>
</dbReference>
<organism evidence="9 10">
    <name type="scientific">Ranitomeya imitator</name>
    <name type="common">mimic poison frog</name>
    <dbReference type="NCBI Taxonomy" id="111125"/>
    <lineage>
        <taxon>Eukaryota</taxon>
        <taxon>Metazoa</taxon>
        <taxon>Chordata</taxon>
        <taxon>Craniata</taxon>
        <taxon>Vertebrata</taxon>
        <taxon>Euteleostomi</taxon>
        <taxon>Amphibia</taxon>
        <taxon>Batrachia</taxon>
        <taxon>Anura</taxon>
        <taxon>Neobatrachia</taxon>
        <taxon>Hyloidea</taxon>
        <taxon>Dendrobatidae</taxon>
        <taxon>Dendrobatinae</taxon>
        <taxon>Ranitomeya</taxon>
    </lineage>
</organism>
<dbReference type="InterPro" id="IPR057724">
    <property type="entry name" value="TCTN1-3_N"/>
</dbReference>
<keyword evidence="3 6" id="KW-0732">Signal</keyword>
<evidence type="ECO:0000259" key="8">
    <source>
        <dbReference type="Pfam" id="PF25752"/>
    </source>
</evidence>
<feature type="chain" id="PRO_5046811649" description="Tectonic domain-containing protein" evidence="6">
    <location>
        <begin position="27"/>
        <end position="530"/>
    </location>
</feature>
<evidence type="ECO:0000313" key="10">
    <source>
        <dbReference type="Proteomes" id="UP001176940"/>
    </source>
</evidence>
<comment type="caution">
    <text evidence="9">The sequence shown here is derived from an EMBL/GenBank/DDBJ whole genome shotgun (WGS) entry which is preliminary data.</text>
</comment>